<comment type="caution">
    <text evidence="1">The sequence shown here is derived from an EMBL/GenBank/DDBJ whole genome shotgun (WGS) entry which is preliminary data.</text>
</comment>
<accession>A0A398CZV1</accession>
<dbReference type="EMBL" id="QXIS01000004">
    <property type="protein sequence ID" value="RIE06799.1"/>
    <property type="molecule type" value="Genomic_DNA"/>
</dbReference>
<sequence length="200" mass="22224">MGDTGFREEVLNVELARLLAERGEVTLPETIFSLHARRNMPDVFLRFNGLGVVIEGKVDDKANAMREVEQNARQRVEVGLAHIAVGLIYPASLRTVGSLKELGKALKTADFRVCVVTEVNALPDEPAVWQTGNIDFLQSLFHRAFEDLVKEDVVVRAVVVLEDGIARFARSVLPHQAVLERCARTLGIGEPPDSRNEREE</sequence>
<reference evidence="1 2" key="1">
    <citation type="submission" date="2018-09" db="EMBL/GenBank/DDBJ databases">
        <title>Discovery and Ecogenomic Context for Candidatus Cryosericales, a Global Caldiserica Order Active in Thawing Permafrost.</title>
        <authorList>
            <person name="Martinez M.A."/>
            <person name="Woodcroft B.J."/>
            <person name="Ignacio Espinoza J.C."/>
            <person name="Zayed A."/>
            <person name="Singleton C.M."/>
            <person name="Boyd J."/>
            <person name="Li Y.-F."/>
            <person name="Purvine S."/>
            <person name="Maughan H."/>
            <person name="Hodgkins S.B."/>
            <person name="Anderson D."/>
            <person name="Sederholm M."/>
            <person name="Temperton B."/>
            <person name="Saleska S.R."/>
            <person name="Tyson G.W."/>
            <person name="Rich V.I."/>
        </authorList>
    </citation>
    <scope>NUCLEOTIDE SEQUENCE [LARGE SCALE GENOMIC DNA]</scope>
    <source>
        <strain evidence="1 2">SMC7</strain>
    </source>
</reference>
<dbReference type="OrthoDB" id="9931467at2"/>
<evidence type="ECO:0000313" key="2">
    <source>
        <dbReference type="Proteomes" id="UP000266328"/>
    </source>
</evidence>
<gene>
    <name evidence="1" type="ORF">SMC7_00695</name>
</gene>
<dbReference type="AlphaFoldDB" id="A0A398CZV1"/>
<evidence type="ECO:0000313" key="1">
    <source>
        <dbReference type="EMBL" id="RIE06799.1"/>
    </source>
</evidence>
<organism evidence="1 2">
    <name type="scientific">Candidatus Cryosericum terrychapinii</name>
    <dbReference type="NCBI Taxonomy" id="2290919"/>
    <lineage>
        <taxon>Bacteria</taxon>
        <taxon>Pseudomonadati</taxon>
        <taxon>Caldisericota/Cryosericota group</taxon>
        <taxon>Candidatus Cryosericota</taxon>
        <taxon>Candidatus Cryosericia</taxon>
        <taxon>Candidatus Cryosericales</taxon>
        <taxon>Candidatus Cryosericaceae</taxon>
        <taxon>Candidatus Cryosericum</taxon>
    </lineage>
</organism>
<dbReference type="RefSeq" id="WP_119088468.1">
    <property type="nucleotide sequence ID" value="NZ_QXIS01000004.1"/>
</dbReference>
<proteinExistence type="predicted"/>
<dbReference type="Proteomes" id="UP000266328">
    <property type="component" value="Unassembled WGS sequence"/>
</dbReference>
<protein>
    <submittedName>
        <fullName evidence="1">Uncharacterized protein</fullName>
    </submittedName>
</protein>
<keyword evidence="2" id="KW-1185">Reference proteome</keyword>
<name>A0A398CZV1_9BACT</name>